<name>A0A5J4TKU2_9EUKA</name>
<reference evidence="2 3" key="1">
    <citation type="submission" date="2019-03" db="EMBL/GenBank/DDBJ databases">
        <title>Single cell metagenomics reveals metabolic interactions within the superorganism composed of flagellate Streblomastix strix and complex community of Bacteroidetes bacteria on its surface.</title>
        <authorList>
            <person name="Treitli S.C."/>
            <person name="Kolisko M."/>
            <person name="Husnik F."/>
            <person name="Keeling P."/>
            <person name="Hampl V."/>
        </authorList>
    </citation>
    <scope>NUCLEOTIDE SEQUENCE [LARGE SCALE GENOMIC DNA]</scope>
    <source>
        <strain evidence="2">ST1C</strain>
    </source>
</reference>
<feature type="non-terminal residue" evidence="2">
    <location>
        <position position="1"/>
    </location>
</feature>
<gene>
    <name evidence="2" type="ORF">EZS28_046327</name>
</gene>
<accession>A0A5J4TKU2</accession>
<dbReference type="AlphaFoldDB" id="A0A5J4TKU2"/>
<dbReference type="Proteomes" id="UP000324800">
    <property type="component" value="Unassembled WGS sequence"/>
</dbReference>
<sequence>PVPRVLCKTQPTRPVPALLPKKRRNQNRTSSHMKHDIQFGEVSEGTRKQF</sequence>
<feature type="compositionally biased region" description="Basic and acidic residues" evidence="1">
    <location>
        <begin position="33"/>
        <end position="50"/>
    </location>
</feature>
<comment type="caution">
    <text evidence="2">The sequence shown here is derived from an EMBL/GenBank/DDBJ whole genome shotgun (WGS) entry which is preliminary data.</text>
</comment>
<protein>
    <submittedName>
        <fullName evidence="2">Uncharacterized protein</fullName>
    </submittedName>
</protein>
<organism evidence="2 3">
    <name type="scientific">Streblomastix strix</name>
    <dbReference type="NCBI Taxonomy" id="222440"/>
    <lineage>
        <taxon>Eukaryota</taxon>
        <taxon>Metamonada</taxon>
        <taxon>Preaxostyla</taxon>
        <taxon>Oxymonadida</taxon>
        <taxon>Streblomastigidae</taxon>
        <taxon>Streblomastix</taxon>
    </lineage>
</organism>
<evidence type="ECO:0000313" key="3">
    <source>
        <dbReference type="Proteomes" id="UP000324800"/>
    </source>
</evidence>
<evidence type="ECO:0000256" key="1">
    <source>
        <dbReference type="SAM" id="MobiDB-lite"/>
    </source>
</evidence>
<dbReference type="EMBL" id="SNRW01030305">
    <property type="protein sequence ID" value="KAA6358145.1"/>
    <property type="molecule type" value="Genomic_DNA"/>
</dbReference>
<feature type="region of interest" description="Disordered" evidence="1">
    <location>
        <begin position="1"/>
        <end position="50"/>
    </location>
</feature>
<proteinExistence type="predicted"/>
<evidence type="ECO:0000313" key="2">
    <source>
        <dbReference type="EMBL" id="KAA6358145.1"/>
    </source>
</evidence>